<gene>
    <name evidence="3" type="ORF">Mth01_10880</name>
</gene>
<organism evidence="3 4">
    <name type="scientific">Sphaerimonospora thailandensis</name>
    <dbReference type="NCBI Taxonomy" id="795644"/>
    <lineage>
        <taxon>Bacteria</taxon>
        <taxon>Bacillati</taxon>
        <taxon>Actinomycetota</taxon>
        <taxon>Actinomycetes</taxon>
        <taxon>Streptosporangiales</taxon>
        <taxon>Streptosporangiaceae</taxon>
        <taxon>Sphaerimonospora</taxon>
    </lineage>
</organism>
<sequence>MYGYMRLHDGEADQAIRDREKAMKRFAEAEGYHLVTIFYEDEPGRFPAFTELLDELQRAEAYDVVVPTLNDLSGHRLIRSFMLEKLEDLAGAAVHVMGAKHEKSTARPGRLGDTSTADAIDHDEDAVETVFRQH</sequence>
<feature type="region of interest" description="Disordered" evidence="1">
    <location>
        <begin position="101"/>
        <end position="124"/>
    </location>
</feature>
<dbReference type="Proteomes" id="UP000610966">
    <property type="component" value="Unassembled WGS sequence"/>
</dbReference>
<proteinExistence type="predicted"/>
<dbReference type="EMBL" id="BOOG01000011">
    <property type="protein sequence ID" value="GIH68835.1"/>
    <property type="molecule type" value="Genomic_DNA"/>
</dbReference>
<dbReference type="Pfam" id="PF00239">
    <property type="entry name" value="Resolvase"/>
    <property type="match status" value="1"/>
</dbReference>
<dbReference type="GO" id="GO:0003677">
    <property type="term" value="F:DNA binding"/>
    <property type="evidence" value="ECO:0007669"/>
    <property type="project" value="InterPro"/>
</dbReference>
<evidence type="ECO:0000256" key="1">
    <source>
        <dbReference type="SAM" id="MobiDB-lite"/>
    </source>
</evidence>
<evidence type="ECO:0000259" key="2">
    <source>
        <dbReference type="Pfam" id="PF00239"/>
    </source>
</evidence>
<evidence type="ECO:0000313" key="3">
    <source>
        <dbReference type="EMBL" id="GIH68835.1"/>
    </source>
</evidence>
<comment type="caution">
    <text evidence="3">The sequence shown here is derived from an EMBL/GenBank/DDBJ whole genome shotgun (WGS) entry which is preliminary data.</text>
</comment>
<protein>
    <recommendedName>
        <fullName evidence="2">Resolvase/invertase-type recombinase catalytic domain-containing protein</fullName>
    </recommendedName>
</protein>
<name>A0A8J3R6Q0_9ACTN</name>
<feature type="domain" description="Resolvase/invertase-type recombinase catalytic" evidence="2">
    <location>
        <begin position="2"/>
        <end position="107"/>
    </location>
</feature>
<dbReference type="InterPro" id="IPR006119">
    <property type="entry name" value="Resolv_N"/>
</dbReference>
<reference evidence="3" key="1">
    <citation type="submission" date="2021-01" db="EMBL/GenBank/DDBJ databases">
        <title>Whole genome shotgun sequence of Sphaerimonospora thailandensis NBRC 107569.</title>
        <authorList>
            <person name="Komaki H."/>
            <person name="Tamura T."/>
        </authorList>
    </citation>
    <scope>NUCLEOTIDE SEQUENCE</scope>
    <source>
        <strain evidence="3">NBRC 107569</strain>
    </source>
</reference>
<dbReference type="AlphaFoldDB" id="A0A8J3R6Q0"/>
<evidence type="ECO:0000313" key="4">
    <source>
        <dbReference type="Proteomes" id="UP000610966"/>
    </source>
</evidence>
<keyword evidence="4" id="KW-1185">Reference proteome</keyword>
<dbReference type="GO" id="GO:0000150">
    <property type="term" value="F:DNA strand exchange activity"/>
    <property type="evidence" value="ECO:0007669"/>
    <property type="project" value="InterPro"/>
</dbReference>
<accession>A0A8J3R6Q0</accession>